<feature type="compositionally biased region" description="Low complexity" evidence="5">
    <location>
        <begin position="151"/>
        <end position="170"/>
    </location>
</feature>
<dbReference type="EMBL" id="MNPL01014305">
    <property type="protein sequence ID" value="OQR71526.1"/>
    <property type="molecule type" value="Genomic_DNA"/>
</dbReference>
<reference evidence="7 8" key="1">
    <citation type="journal article" date="2017" name="Gigascience">
        <title>Draft genome of the honey bee ectoparasitic mite, Tropilaelaps mercedesae, is shaped by the parasitic life history.</title>
        <authorList>
            <person name="Dong X."/>
            <person name="Armstrong S.D."/>
            <person name="Xia D."/>
            <person name="Makepeace B.L."/>
            <person name="Darby A.C."/>
            <person name="Kadowaki T."/>
        </authorList>
    </citation>
    <scope>NUCLEOTIDE SEQUENCE [LARGE SCALE GENOMIC DNA]</scope>
    <source>
        <strain evidence="7">Wuxi-XJTLU</strain>
    </source>
</reference>
<dbReference type="STRING" id="418985.A0A1V9XDL8"/>
<dbReference type="GO" id="GO:0000981">
    <property type="term" value="F:DNA-binding transcription factor activity, RNA polymerase II-specific"/>
    <property type="evidence" value="ECO:0007669"/>
    <property type="project" value="TreeGrafter"/>
</dbReference>
<keyword evidence="3" id="KW-0804">Transcription</keyword>
<keyword evidence="4" id="KW-0539">Nucleus</keyword>
<dbReference type="InterPro" id="IPR012346">
    <property type="entry name" value="p53/RUNT-type_TF_DNA-bd_sf"/>
</dbReference>
<evidence type="ECO:0000259" key="6">
    <source>
        <dbReference type="PROSITE" id="PS51062"/>
    </source>
</evidence>
<feature type="non-terminal residue" evidence="7">
    <location>
        <position position="1"/>
    </location>
</feature>
<evidence type="ECO:0000256" key="2">
    <source>
        <dbReference type="ARBA" id="ARBA00023015"/>
    </source>
</evidence>
<organism evidence="7 8">
    <name type="scientific">Tropilaelaps mercedesae</name>
    <dbReference type="NCBI Taxonomy" id="418985"/>
    <lineage>
        <taxon>Eukaryota</taxon>
        <taxon>Metazoa</taxon>
        <taxon>Ecdysozoa</taxon>
        <taxon>Arthropoda</taxon>
        <taxon>Chelicerata</taxon>
        <taxon>Arachnida</taxon>
        <taxon>Acari</taxon>
        <taxon>Parasitiformes</taxon>
        <taxon>Mesostigmata</taxon>
        <taxon>Gamasina</taxon>
        <taxon>Dermanyssoidea</taxon>
        <taxon>Laelapidae</taxon>
        <taxon>Tropilaelaps</taxon>
    </lineage>
</organism>
<evidence type="ECO:0000313" key="7">
    <source>
        <dbReference type="EMBL" id="OQR71526.1"/>
    </source>
</evidence>
<evidence type="ECO:0000256" key="3">
    <source>
        <dbReference type="ARBA" id="ARBA00023163"/>
    </source>
</evidence>
<dbReference type="GO" id="GO:0005634">
    <property type="term" value="C:nucleus"/>
    <property type="evidence" value="ECO:0007669"/>
    <property type="project" value="UniProtKB-SubCell"/>
</dbReference>
<feature type="region of interest" description="Disordered" evidence="5">
    <location>
        <begin position="143"/>
        <end position="176"/>
    </location>
</feature>
<keyword evidence="8" id="KW-1185">Reference proteome</keyword>
<comment type="caution">
    <text evidence="7">The sequence shown here is derived from an EMBL/GenBank/DDBJ whole genome shotgun (WGS) entry which is preliminary data.</text>
</comment>
<gene>
    <name evidence="7" type="ORF">BIW11_10933</name>
</gene>
<dbReference type="InterPro" id="IPR013524">
    <property type="entry name" value="Runt_dom"/>
</dbReference>
<dbReference type="Pfam" id="PF00853">
    <property type="entry name" value="Runt"/>
    <property type="match status" value="1"/>
</dbReference>
<name>A0A1V9XDL8_9ACAR</name>
<proteinExistence type="predicted"/>
<dbReference type="InterPro" id="IPR008967">
    <property type="entry name" value="p53-like_TF_DNA-bd_sf"/>
</dbReference>
<dbReference type="OrthoDB" id="10029800at2759"/>
<dbReference type="Proteomes" id="UP000192247">
    <property type="component" value="Unassembled WGS sequence"/>
</dbReference>
<dbReference type="Gene3D" id="2.60.40.720">
    <property type="match status" value="1"/>
</dbReference>
<feature type="region of interest" description="Disordered" evidence="5">
    <location>
        <begin position="315"/>
        <end position="341"/>
    </location>
</feature>
<dbReference type="GO" id="GO:0000978">
    <property type="term" value="F:RNA polymerase II cis-regulatory region sequence-specific DNA binding"/>
    <property type="evidence" value="ECO:0007669"/>
    <property type="project" value="TreeGrafter"/>
</dbReference>
<evidence type="ECO:0000256" key="5">
    <source>
        <dbReference type="SAM" id="MobiDB-lite"/>
    </source>
</evidence>
<dbReference type="PROSITE" id="PS51062">
    <property type="entry name" value="RUNT"/>
    <property type="match status" value="1"/>
</dbReference>
<dbReference type="PANTHER" id="PTHR11950">
    <property type="entry name" value="RUNT RELATED"/>
    <property type="match status" value="1"/>
</dbReference>
<feature type="region of interest" description="Disordered" evidence="5">
    <location>
        <begin position="64"/>
        <end position="85"/>
    </location>
</feature>
<dbReference type="InParanoid" id="A0A1V9XDL8"/>
<comment type="subcellular location">
    <subcellularLocation>
        <location evidence="1">Nucleus</location>
    </subcellularLocation>
</comment>
<evidence type="ECO:0000256" key="4">
    <source>
        <dbReference type="ARBA" id="ARBA00023242"/>
    </source>
</evidence>
<dbReference type="PANTHER" id="PTHR11950:SF31">
    <property type="entry name" value="SEGMENTATION PROTEIN RUNT"/>
    <property type="match status" value="1"/>
</dbReference>
<dbReference type="AlphaFoldDB" id="A0A1V9XDL8"/>
<keyword evidence="2" id="KW-0805">Transcription regulation</keyword>
<feature type="domain" description="Runt" evidence="6">
    <location>
        <begin position="1"/>
        <end position="35"/>
    </location>
</feature>
<evidence type="ECO:0000256" key="1">
    <source>
        <dbReference type="ARBA" id="ARBA00004123"/>
    </source>
</evidence>
<dbReference type="SUPFAM" id="SSF49417">
    <property type="entry name" value="p53-like transcription factors"/>
    <property type="match status" value="1"/>
</dbReference>
<dbReference type="InterPro" id="IPR000040">
    <property type="entry name" value="AML1_Runt"/>
</dbReference>
<protein>
    <recommendedName>
        <fullName evidence="6">Runt domain-containing protein</fullName>
    </recommendedName>
</protein>
<sequence>KSFTLTIMIHTNPPQIATYNKAIKVTVDGPREPRRQAPYRLFPPPGARAPLFNPLREWSHFRRKTPKTVSTGPTSEAPETWPLPDFSQRLCSTETVSPWPNPPAYPYTNYFNSAPPASVPPPNQTMFGSWDSALPGGIANTIPDGSIHFESTTSSPLSSSRSSPLASAPPIDQTMPGLFPSPSEVENVLNFNQGASGLGVSLPSLIPQQSSLPALTASVPEFVGSTSASVTSGVSSTSIDKLPSLSNHAVLPQSSTYLTMSTYNQLIQQQQNNNPSINPAGICTAGGYPQASASHGSGVATNTYSVLYPPSYPLPSEALQEDSQESEGPLLGNTRLTDHSGRTLVDTHNNNNNNSLLSSSLLLEDPSRQNHATNVAVSQEVWRPYWGAETPGK</sequence>
<dbReference type="GO" id="GO:0005524">
    <property type="term" value="F:ATP binding"/>
    <property type="evidence" value="ECO:0007669"/>
    <property type="project" value="InterPro"/>
</dbReference>
<accession>A0A1V9XDL8</accession>
<evidence type="ECO:0000313" key="8">
    <source>
        <dbReference type="Proteomes" id="UP000192247"/>
    </source>
</evidence>